<sequence length="122" mass="12784">EVEEMEVEVEETVVQEAEESAGPQTVSVEIPAGTAVPGCEETNECYLPASVTINAGDTVEWNNVDTAAHTVTGGSPASGPSGVFDSSLVLGGASYAYTFEEAGSFDYFCMVHPWMVGDVQVN</sequence>
<accession>A0AC60W9T4</accession>
<protein>
    <submittedName>
        <fullName evidence="1">Uncharacterized protein</fullName>
    </submittedName>
</protein>
<proteinExistence type="predicted"/>
<organism evidence="1 2">
    <name type="scientific">Candidatus Nitrosomaritimum aestuariumsis</name>
    <dbReference type="NCBI Taxonomy" id="3342354"/>
    <lineage>
        <taxon>Archaea</taxon>
        <taxon>Nitrososphaerota</taxon>
        <taxon>Nitrososphaeria</taxon>
        <taxon>Nitrosopumilales</taxon>
        <taxon>Nitrosopumilaceae</taxon>
        <taxon>Candidatus Nitrosomaritimum</taxon>
    </lineage>
</organism>
<reference evidence="1 2" key="1">
    <citation type="journal article" date="2020" name="Appl. Environ. Microbiol.">
        <title>Genomic Characteristics of a Novel Species of Ammonia-Oxidizing Archaea from the Jiulong River Estuary.</title>
        <authorList>
            <person name="Zou D."/>
            <person name="Wan R."/>
            <person name="Han L."/>
            <person name="Xu M.N."/>
            <person name="Liu Y."/>
            <person name="Liu H."/>
            <person name="Kao S.J."/>
            <person name="Li M."/>
        </authorList>
    </citation>
    <scope>NUCLEOTIDE SEQUENCE [LARGE SCALE GENOMIC DNA]</scope>
    <source>
        <strain evidence="1">S2bin1</strain>
    </source>
</reference>
<comment type="caution">
    <text evidence="1">The sequence shown here is derived from an EMBL/GenBank/DDBJ whole genome shotgun (WGS) entry which is preliminary data.</text>
</comment>
<dbReference type="Proteomes" id="UP000591542">
    <property type="component" value="Unassembled WGS sequence"/>
</dbReference>
<evidence type="ECO:0000313" key="2">
    <source>
        <dbReference type="Proteomes" id="UP000591542"/>
    </source>
</evidence>
<name>A0AC60W9T4_9ARCH</name>
<dbReference type="EMBL" id="JACEMX010000132">
    <property type="protein sequence ID" value="MBA4463754.1"/>
    <property type="molecule type" value="Genomic_DNA"/>
</dbReference>
<gene>
    <name evidence="1" type="ORF">H2B01_06190</name>
</gene>
<evidence type="ECO:0000313" key="1">
    <source>
        <dbReference type="EMBL" id="MBA4463754.1"/>
    </source>
</evidence>
<feature type="non-terminal residue" evidence="1">
    <location>
        <position position="1"/>
    </location>
</feature>